<protein>
    <submittedName>
        <fullName evidence="1">Uncharacterized protein</fullName>
    </submittedName>
</protein>
<keyword evidence="2" id="KW-1185">Reference proteome</keyword>
<dbReference type="AlphaFoldDB" id="A0AAV3RL31"/>
<sequence length="22" mass="2687">MMPENKRITTDVMKLMMNDFKL</sequence>
<proteinExistence type="predicted"/>
<gene>
    <name evidence="1" type="ORF">LIER_28760</name>
</gene>
<organism evidence="1 2">
    <name type="scientific">Lithospermum erythrorhizon</name>
    <name type="common">Purple gromwell</name>
    <name type="synonym">Lithospermum officinale var. erythrorhizon</name>
    <dbReference type="NCBI Taxonomy" id="34254"/>
    <lineage>
        <taxon>Eukaryota</taxon>
        <taxon>Viridiplantae</taxon>
        <taxon>Streptophyta</taxon>
        <taxon>Embryophyta</taxon>
        <taxon>Tracheophyta</taxon>
        <taxon>Spermatophyta</taxon>
        <taxon>Magnoliopsida</taxon>
        <taxon>eudicotyledons</taxon>
        <taxon>Gunneridae</taxon>
        <taxon>Pentapetalae</taxon>
        <taxon>asterids</taxon>
        <taxon>lamiids</taxon>
        <taxon>Boraginales</taxon>
        <taxon>Boraginaceae</taxon>
        <taxon>Boraginoideae</taxon>
        <taxon>Lithospermeae</taxon>
        <taxon>Lithospermum</taxon>
    </lineage>
</organism>
<accession>A0AAV3RL31</accession>
<evidence type="ECO:0000313" key="2">
    <source>
        <dbReference type="Proteomes" id="UP001454036"/>
    </source>
</evidence>
<name>A0AAV3RL31_LITER</name>
<dbReference type="EMBL" id="BAABME010009684">
    <property type="protein sequence ID" value="GAA0175623.1"/>
    <property type="molecule type" value="Genomic_DNA"/>
</dbReference>
<evidence type="ECO:0000313" key="1">
    <source>
        <dbReference type="EMBL" id="GAA0175623.1"/>
    </source>
</evidence>
<comment type="caution">
    <text evidence="1">The sequence shown here is derived from an EMBL/GenBank/DDBJ whole genome shotgun (WGS) entry which is preliminary data.</text>
</comment>
<reference evidence="1 2" key="1">
    <citation type="submission" date="2024-01" db="EMBL/GenBank/DDBJ databases">
        <title>The complete chloroplast genome sequence of Lithospermum erythrorhizon: insights into the phylogenetic relationship among Boraginaceae species and the maternal lineages of purple gromwells.</title>
        <authorList>
            <person name="Okada T."/>
            <person name="Watanabe K."/>
        </authorList>
    </citation>
    <scope>NUCLEOTIDE SEQUENCE [LARGE SCALE GENOMIC DNA]</scope>
</reference>
<dbReference type="Proteomes" id="UP001454036">
    <property type="component" value="Unassembled WGS sequence"/>
</dbReference>